<comment type="catalytic activity">
    <reaction evidence="1">
        <text>a phosphate monoester + H2O = an alcohol + phosphate</text>
        <dbReference type="Rhea" id="RHEA:15017"/>
        <dbReference type="ChEBI" id="CHEBI:15377"/>
        <dbReference type="ChEBI" id="CHEBI:30879"/>
        <dbReference type="ChEBI" id="CHEBI:43474"/>
        <dbReference type="ChEBI" id="CHEBI:67140"/>
        <dbReference type="EC" id="3.1.3.2"/>
    </reaction>
</comment>
<dbReference type="EnsemblMetazoa" id="MESCA004599-RA">
    <property type="protein sequence ID" value="MESCA004599-PA"/>
    <property type="gene ID" value="MESCA004599"/>
</dbReference>
<evidence type="ECO:0000256" key="7">
    <source>
        <dbReference type="ARBA" id="ARBA00023180"/>
    </source>
</evidence>
<name>T1GM31_MEGSC</name>
<keyword evidence="5" id="KW-0378">Hydrolase</keyword>
<dbReference type="InterPro" id="IPR000560">
    <property type="entry name" value="His_Pase_clade-2"/>
</dbReference>
<evidence type="ECO:0000256" key="6">
    <source>
        <dbReference type="ARBA" id="ARBA00023157"/>
    </source>
</evidence>
<dbReference type="Gene3D" id="3.40.50.1240">
    <property type="entry name" value="Phosphoglycerate mutase-like"/>
    <property type="match status" value="1"/>
</dbReference>
<dbReference type="PANTHER" id="PTHR11567:SF211">
    <property type="entry name" value="PROSTATIC ACID PHOSPHATASE"/>
    <property type="match status" value="1"/>
</dbReference>
<dbReference type="EC" id="3.1.3.2" evidence="3"/>
<evidence type="ECO:0000256" key="4">
    <source>
        <dbReference type="ARBA" id="ARBA00022729"/>
    </source>
</evidence>
<dbReference type="HOGENOM" id="CLU_1877841_0_0_1"/>
<sequence>MQRLTDLSYVLNAKTEEMQKLKSGPFFSKMVTEMVKKSMNPSSKQKLFIYCGHDVTLISLLSALNAWPGVFPDYALQAYFELHRNKNGDYFVQVLAKNGVDARLERVIVPGCEYRCPLDQFVDILEKFTKVDLKEDCKPKENVN</sequence>
<comment type="similarity">
    <text evidence="2">Belongs to the histidine acid phosphatase family.</text>
</comment>
<evidence type="ECO:0000256" key="2">
    <source>
        <dbReference type="ARBA" id="ARBA00005375"/>
    </source>
</evidence>
<evidence type="ECO:0000313" key="9">
    <source>
        <dbReference type="Proteomes" id="UP000015102"/>
    </source>
</evidence>
<protein>
    <recommendedName>
        <fullName evidence="3">acid phosphatase</fullName>
        <ecNumber evidence="3">3.1.3.2</ecNumber>
    </recommendedName>
</protein>
<dbReference type="Pfam" id="PF00328">
    <property type="entry name" value="His_Phos_2"/>
    <property type="match status" value="1"/>
</dbReference>
<dbReference type="AlphaFoldDB" id="T1GM31"/>
<evidence type="ECO:0000313" key="8">
    <source>
        <dbReference type="EnsemblMetazoa" id="MESCA004599-PA"/>
    </source>
</evidence>
<evidence type="ECO:0000256" key="5">
    <source>
        <dbReference type="ARBA" id="ARBA00022801"/>
    </source>
</evidence>
<dbReference type="Proteomes" id="UP000015102">
    <property type="component" value="Unassembled WGS sequence"/>
</dbReference>
<dbReference type="InterPro" id="IPR029033">
    <property type="entry name" value="His_PPase_superfam"/>
</dbReference>
<dbReference type="GO" id="GO:0003993">
    <property type="term" value="F:acid phosphatase activity"/>
    <property type="evidence" value="ECO:0007669"/>
    <property type="project" value="UniProtKB-EC"/>
</dbReference>
<dbReference type="PANTHER" id="PTHR11567">
    <property type="entry name" value="ACID PHOSPHATASE-RELATED"/>
    <property type="match status" value="1"/>
</dbReference>
<accession>T1GM31</accession>
<keyword evidence="7" id="KW-0325">Glycoprotein</keyword>
<reference evidence="8" key="2">
    <citation type="submission" date="2015-06" db="UniProtKB">
        <authorList>
            <consortium name="EnsemblMetazoa"/>
        </authorList>
    </citation>
    <scope>IDENTIFICATION</scope>
</reference>
<keyword evidence="6" id="KW-1015">Disulfide bond</keyword>
<reference evidence="9" key="1">
    <citation type="submission" date="2013-02" db="EMBL/GenBank/DDBJ databases">
        <authorList>
            <person name="Hughes D."/>
        </authorList>
    </citation>
    <scope>NUCLEOTIDE SEQUENCE</scope>
    <source>
        <strain>Durham</strain>
        <strain evidence="9">NC isolate 2 -- Noor lab</strain>
    </source>
</reference>
<dbReference type="EMBL" id="CAQQ02134532">
    <property type="status" value="NOT_ANNOTATED_CDS"/>
    <property type="molecule type" value="Genomic_DNA"/>
</dbReference>
<keyword evidence="4" id="KW-0732">Signal</keyword>
<keyword evidence="9" id="KW-1185">Reference proteome</keyword>
<proteinExistence type="inferred from homology"/>
<dbReference type="EMBL" id="CAQQ02134531">
    <property type="status" value="NOT_ANNOTATED_CDS"/>
    <property type="molecule type" value="Genomic_DNA"/>
</dbReference>
<organism evidence="8 9">
    <name type="scientific">Megaselia scalaris</name>
    <name type="common">Humpbacked fly</name>
    <name type="synonym">Phora scalaris</name>
    <dbReference type="NCBI Taxonomy" id="36166"/>
    <lineage>
        <taxon>Eukaryota</taxon>
        <taxon>Metazoa</taxon>
        <taxon>Ecdysozoa</taxon>
        <taxon>Arthropoda</taxon>
        <taxon>Hexapoda</taxon>
        <taxon>Insecta</taxon>
        <taxon>Pterygota</taxon>
        <taxon>Neoptera</taxon>
        <taxon>Endopterygota</taxon>
        <taxon>Diptera</taxon>
        <taxon>Brachycera</taxon>
        <taxon>Muscomorpha</taxon>
        <taxon>Platypezoidea</taxon>
        <taxon>Phoridae</taxon>
        <taxon>Megaseliini</taxon>
        <taxon>Megaselia</taxon>
    </lineage>
</organism>
<evidence type="ECO:0000256" key="1">
    <source>
        <dbReference type="ARBA" id="ARBA00000032"/>
    </source>
</evidence>
<dbReference type="InterPro" id="IPR050645">
    <property type="entry name" value="Histidine_acid_phosphatase"/>
</dbReference>
<dbReference type="OMA" id="NIWFRND"/>
<dbReference type="STRING" id="36166.T1GM31"/>
<dbReference type="SUPFAM" id="SSF53254">
    <property type="entry name" value="Phosphoglycerate mutase-like"/>
    <property type="match status" value="1"/>
</dbReference>
<evidence type="ECO:0000256" key="3">
    <source>
        <dbReference type="ARBA" id="ARBA00012646"/>
    </source>
</evidence>